<organism evidence="9 11">
    <name type="scientific">Wallemia ichthyophaga</name>
    <dbReference type="NCBI Taxonomy" id="245174"/>
    <lineage>
        <taxon>Eukaryota</taxon>
        <taxon>Fungi</taxon>
        <taxon>Dikarya</taxon>
        <taxon>Basidiomycota</taxon>
        <taxon>Wallemiomycotina</taxon>
        <taxon>Wallemiomycetes</taxon>
        <taxon>Wallemiales</taxon>
        <taxon>Wallemiaceae</taxon>
        <taxon>Wallemia</taxon>
    </lineage>
</organism>
<feature type="domain" description="Peptidase M20 dimerisation" evidence="7">
    <location>
        <begin position="192"/>
        <end position="277"/>
    </location>
</feature>
<keyword evidence="6" id="KW-0732">Signal</keyword>
<reference evidence="10 11" key="1">
    <citation type="submission" date="2019-03" db="EMBL/GenBank/DDBJ databases">
        <title>Sequencing 23 genomes of Wallemia ichthyophaga.</title>
        <authorList>
            <person name="Gostincar C."/>
        </authorList>
    </citation>
    <scope>NUCLEOTIDE SEQUENCE [LARGE SCALE GENOMIC DNA]</scope>
    <source>
        <strain evidence="9 11">EXF-6200</strain>
        <strain evidence="8 10">EXF-8621</strain>
    </source>
</reference>
<evidence type="ECO:0000256" key="2">
    <source>
        <dbReference type="ARBA" id="ARBA00006247"/>
    </source>
</evidence>
<keyword evidence="5" id="KW-0862">Zinc</keyword>
<dbReference type="PANTHER" id="PTHR43808:SF8">
    <property type="entry name" value="PEPTIDASE M20 DIMERISATION DOMAIN-CONTAINING PROTEIN"/>
    <property type="match status" value="1"/>
</dbReference>
<evidence type="ECO:0000256" key="4">
    <source>
        <dbReference type="ARBA" id="ARBA00022801"/>
    </source>
</evidence>
<evidence type="ECO:0000313" key="10">
    <source>
        <dbReference type="Proteomes" id="UP000306954"/>
    </source>
</evidence>
<evidence type="ECO:0000313" key="9">
    <source>
        <dbReference type="EMBL" id="TIB39492.1"/>
    </source>
</evidence>
<accession>A0A4T0JYN9</accession>
<dbReference type="Proteomes" id="UP000306954">
    <property type="component" value="Unassembled WGS sequence"/>
</dbReference>
<protein>
    <recommendedName>
        <fullName evidence="7">Peptidase M20 dimerisation domain-containing protein</fullName>
    </recommendedName>
</protein>
<dbReference type="Pfam" id="PF01546">
    <property type="entry name" value="Peptidase_M20"/>
    <property type="match status" value="1"/>
</dbReference>
<keyword evidence="4" id="KW-0378">Hydrolase</keyword>
<dbReference type="SUPFAM" id="SSF53187">
    <property type="entry name" value="Zn-dependent exopeptidases"/>
    <property type="match status" value="1"/>
</dbReference>
<dbReference type="OMA" id="HDEEIGC"/>
<evidence type="ECO:0000256" key="6">
    <source>
        <dbReference type="SAM" id="SignalP"/>
    </source>
</evidence>
<dbReference type="InterPro" id="IPR011650">
    <property type="entry name" value="Peptidase_M20_dimer"/>
</dbReference>
<dbReference type="InterPro" id="IPR050072">
    <property type="entry name" value="Peptidase_M20A"/>
</dbReference>
<dbReference type="Gene3D" id="3.30.70.360">
    <property type="match status" value="1"/>
</dbReference>
<keyword evidence="3" id="KW-0479">Metal-binding</keyword>
<sequence>MRILNILNLLGTAYAITEQVSQELLDLHKNLILNPSITRNETLAVDFLSTYLQSKGWNVELQDVINKDINPDIKRQNIFAYLNDPQDVKMILNSHTDVVPPYVDYHYTTDEQGRDVIYGRGANDAKGQIAAQITAAQQVRSADPEMSKSIGLLYDLGEEGIFDGAKHAQDNLPPNLEYFIVGEPTQLEMISGHKGNMGFEIRAKGLAAHSSSPHWGVNAIEKLSEAILKLESVSLPHDELLGDTTMAVTKISGGTAMNKVPDEAVAYVNVRTSVPTDVTWQVLTETGLESEWIEIVLVDEPHNPVILDTVDNWRPVQTMPFGTDLFAWKHPTAKKMLIGCGSVSSAHKLDEHIYKDELVEGVDVYVELITGLLEGTLKTSTTKQEQAEQHKHVKDEL</sequence>
<evidence type="ECO:0000259" key="7">
    <source>
        <dbReference type="Pfam" id="PF07687"/>
    </source>
</evidence>
<dbReference type="EMBL" id="SPOF01000025">
    <property type="protein sequence ID" value="TIB11265.1"/>
    <property type="molecule type" value="Genomic_DNA"/>
</dbReference>
<evidence type="ECO:0000256" key="3">
    <source>
        <dbReference type="ARBA" id="ARBA00022723"/>
    </source>
</evidence>
<evidence type="ECO:0000256" key="1">
    <source>
        <dbReference type="ARBA" id="ARBA00001947"/>
    </source>
</evidence>
<evidence type="ECO:0000256" key="5">
    <source>
        <dbReference type="ARBA" id="ARBA00022833"/>
    </source>
</evidence>
<dbReference type="EMBL" id="SPOI01000032">
    <property type="protein sequence ID" value="TIB39492.1"/>
    <property type="molecule type" value="Genomic_DNA"/>
</dbReference>
<gene>
    <name evidence="9" type="ORF">E3P86_01099</name>
    <name evidence="8" type="ORF">E3P90_02490</name>
</gene>
<dbReference type="InterPro" id="IPR002933">
    <property type="entry name" value="Peptidase_M20"/>
</dbReference>
<feature type="signal peptide" evidence="6">
    <location>
        <begin position="1"/>
        <end position="15"/>
    </location>
</feature>
<dbReference type="Proteomes" id="UP000310689">
    <property type="component" value="Unassembled WGS sequence"/>
</dbReference>
<comment type="caution">
    <text evidence="9">The sequence shown here is derived from an EMBL/GenBank/DDBJ whole genome shotgun (WGS) entry which is preliminary data.</text>
</comment>
<dbReference type="SUPFAM" id="SSF55031">
    <property type="entry name" value="Bacterial exopeptidase dimerisation domain"/>
    <property type="match status" value="1"/>
</dbReference>
<dbReference type="Gene3D" id="3.40.630.10">
    <property type="entry name" value="Zn peptidases"/>
    <property type="match status" value="1"/>
</dbReference>
<dbReference type="GO" id="GO:0046872">
    <property type="term" value="F:metal ion binding"/>
    <property type="evidence" value="ECO:0007669"/>
    <property type="project" value="UniProtKB-KW"/>
</dbReference>
<name>A0A4T0JYN9_WALIC</name>
<dbReference type="Pfam" id="PF07687">
    <property type="entry name" value="M20_dimer"/>
    <property type="match status" value="1"/>
</dbReference>
<dbReference type="InterPro" id="IPR036264">
    <property type="entry name" value="Bact_exopeptidase_dim_dom"/>
</dbReference>
<dbReference type="PANTHER" id="PTHR43808">
    <property type="entry name" value="ACETYLORNITHINE DEACETYLASE"/>
    <property type="match status" value="1"/>
</dbReference>
<feature type="chain" id="PRO_5044609168" description="Peptidase M20 dimerisation domain-containing protein" evidence="6">
    <location>
        <begin position="16"/>
        <end position="397"/>
    </location>
</feature>
<dbReference type="AlphaFoldDB" id="A0A4T0JYN9"/>
<comment type="similarity">
    <text evidence="2">Belongs to the peptidase M20A family.</text>
</comment>
<comment type="cofactor">
    <cofactor evidence="1">
        <name>Zn(2+)</name>
        <dbReference type="ChEBI" id="CHEBI:29105"/>
    </cofactor>
</comment>
<proteinExistence type="inferred from homology"/>
<evidence type="ECO:0000313" key="8">
    <source>
        <dbReference type="EMBL" id="TIB11265.1"/>
    </source>
</evidence>
<dbReference type="GO" id="GO:0016787">
    <property type="term" value="F:hydrolase activity"/>
    <property type="evidence" value="ECO:0007669"/>
    <property type="project" value="UniProtKB-KW"/>
</dbReference>
<evidence type="ECO:0000313" key="11">
    <source>
        <dbReference type="Proteomes" id="UP000310689"/>
    </source>
</evidence>